<keyword evidence="2" id="KW-1185">Reference proteome</keyword>
<dbReference type="Proteomes" id="UP001497535">
    <property type="component" value="Unassembled WGS sequence"/>
</dbReference>
<protein>
    <submittedName>
        <fullName evidence="1">Uncharacterized protein</fullName>
    </submittedName>
</protein>
<proteinExistence type="predicted"/>
<sequence>MSNCKNFHFHQFLSCESFCGNYLKLEGQRQFLDGREEGMNNWNDNNLQTNKISTQSSQEASQHCLEPFDHSLRRPCAIGIWKQRYFFDSNILRCRSFWMDASCFREEIMNGVENNYLKDLNNYFKRPRNLFNNLIECQKTCEKRTNKYPQHPHRIKQNLNKSDYVDKKKKAKQLKWIKEDKCLKENNHKIREHLHVEKKLKINEEKMKACFEVFDLNLTKNCGKFPWKISFFFDQNYNVCRPFWYNGCVSKLNSNNYFENEKSCKEICEKERENLTINKDKYGYFGIGEETTTKTFNKTSKYFPLLTKNVKYIRSKPLIMDENECTQFYYHAKTKEKVGRLKVFLCLLEEGGQCQMNVGIFFI</sequence>
<reference evidence="1" key="1">
    <citation type="submission" date="2023-11" db="EMBL/GenBank/DDBJ databases">
        <authorList>
            <person name="Poullet M."/>
        </authorList>
    </citation>
    <scope>NUCLEOTIDE SEQUENCE</scope>
    <source>
        <strain evidence="1">E1834</strain>
    </source>
</reference>
<organism evidence="1 2">
    <name type="scientific">Meloidogyne enterolobii</name>
    <name type="common">Root-knot nematode worm</name>
    <name type="synonym">Meloidogyne mayaguensis</name>
    <dbReference type="NCBI Taxonomy" id="390850"/>
    <lineage>
        <taxon>Eukaryota</taxon>
        <taxon>Metazoa</taxon>
        <taxon>Ecdysozoa</taxon>
        <taxon>Nematoda</taxon>
        <taxon>Chromadorea</taxon>
        <taxon>Rhabditida</taxon>
        <taxon>Tylenchina</taxon>
        <taxon>Tylenchomorpha</taxon>
        <taxon>Tylenchoidea</taxon>
        <taxon>Meloidogynidae</taxon>
        <taxon>Meloidogyninae</taxon>
        <taxon>Meloidogyne</taxon>
    </lineage>
</organism>
<comment type="caution">
    <text evidence="1">The sequence shown here is derived from an EMBL/GenBank/DDBJ whole genome shotgun (WGS) entry which is preliminary data.</text>
</comment>
<evidence type="ECO:0000313" key="2">
    <source>
        <dbReference type="Proteomes" id="UP001497535"/>
    </source>
</evidence>
<dbReference type="EMBL" id="CAVMJV010000043">
    <property type="protein sequence ID" value="CAK5081282.1"/>
    <property type="molecule type" value="Genomic_DNA"/>
</dbReference>
<accession>A0ACB0ZQ90</accession>
<gene>
    <name evidence="1" type="ORF">MENTE1834_LOCUS28506</name>
</gene>
<name>A0ACB0ZQ90_MELEN</name>
<evidence type="ECO:0000313" key="1">
    <source>
        <dbReference type="EMBL" id="CAK5081282.1"/>
    </source>
</evidence>